<evidence type="ECO:0000313" key="6">
    <source>
        <dbReference type="RefSeq" id="XP_019089460.1"/>
    </source>
</evidence>
<gene>
    <name evidence="6" type="primary">LOC104730197</name>
</gene>
<feature type="compositionally biased region" description="Basic residues" evidence="1">
    <location>
        <begin position="2628"/>
        <end position="2637"/>
    </location>
</feature>
<feature type="region of interest" description="Disordered" evidence="1">
    <location>
        <begin position="2628"/>
        <end position="2647"/>
    </location>
</feature>
<keyword evidence="5" id="KW-1185">Reference proteome</keyword>
<evidence type="ECO:0000259" key="4">
    <source>
        <dbReference type="Pfam" id="PF23099"/>
    </source>
</evidence>
<dbReference type="PANTHER" id="PTHR17695:SF11">
    <property type="entry name" value="SMALL SUBUNIT PROCESSOME COMPONENT 20 HOMOLOG"/>
    <property type="match status" value="1"/>
</dbReference>
<dbReference type="InterPro" id="IPR016024">
    <property type="entry name" value="ARM-type_fold"/>
</dbReference>
<reference evidence="5" key="1">
    <citation type="journal article" date="2014" name="Nat. Commun.">
        <title>The emerging biofuel crop Camelina sativa retains a highly undifferentiated hexaploid genome structure.</title>
        <authorList>
            <person name="Kagale S."/>
            <person name="Koh C."/>
            <person name="Nixon J."/>
            <person name="Bollina V."/>
            <person name="Clarke W.E."/>
            <person name="Tuteja R."/>
            <person name="Spillane C."/>
            <person name="Robinson S.J."/>
            <person name="Links M.G."/>
            <person name="Clarke C."/>
            <person name="Higgins E.E."/>
            <person name="Huebert T."/>
            <person name="Sharpe A.G."/>
            <person name="Parkin I.A."/>
        </authorList>
    </citation>
    <scope>NUCLEOTIDE SEQUENCE [LARGE SCALE GENOMIC DNA]</scope>
    <source>
        <strain evidence="5">cv. DH55</strain>
    </source>
</reference>
<name>A0ABM1QRS2_CAMSA</name>
<dbReference type="SUPFAM" id="SSF48371">
    <property type="entry name" value="ARM repeat"/>
    <property type="match status" value="4"/>
</dbReference>
<dbReference type="Gene3D" id="1.25.10.10">
    <property type="entry name" value="Leucine-rich Repeat Variant"/>
    <property type="match status" value="3"/>
</dbReference>
<feature type="domain" description="U3 small nucleolar RNA-associated protein 20 N-terminal" evidence="2">
    <location>
        <begin position="874"/>
        <end position="1479"/>
    </location>
</feature>
<proteinExistence type="predicted"/>
<evidence type="ECO:0000313" key="5">
    <source>
        <dbReference type="Proteomes" id="UP000694864"/>
    </source>
</evidence>
<sequence length="2647" mass="299748">MATSADARAVKSLNTSGGRKKFVFKNFADRINEINTNSNLLDKVKAEPSEGSTFFKDCLVEWRELNTAEDFILFYEEMLPLVQNLQLVIVYKEKIVSELVSRLQMKARLSLEPILRLIAALSRDLLKDFLPFLPRIVNSLVTLLKNGAHKEPEIIEQIFSSWSSIIESLRKYLLCDIEGILRDTLELRYHPKDYISEFMSESMSFLLRNASDEQLEKGISLILSEVAHQPNNVGGVGLLYYAMRGTCGGLHSKAGRVLRFLLKDSTLSLCDNFPQGPGTVVEVVSLVLQRICEDLEAEKSIVMWEYLYKNINKSISNKKSVHLSRLLNVLTAVVRIEKGRKVHDSSSLIGIVSRIVSTFVASSGTLVEGDNLSAVLDEVLQLILCTINRVNEMPIVASQWAPIFALKSSSLLTFLREFLQKDHSVVKAFTNNILSAINNMIWESPKEVIPLLLTLCESQQTSHDGVNIINQIFEGKYERIHSFLEKNLKEIQQNIENTGLVHIDEAKLAIIWGVVKCYPYFRVDSSLLICFKKSLRQHLGVSDDTFSAPELMWQSLLGTALRSCYKLPGRINHSGLEEALSFAKDYKSCVQVLSPVADFLDYIHRPALAHDDRSKAYPELQAKKAVEAFDIFSENLRHPNKDVRLMTLRILCHFETLSSDPSFEEHPPKKKMKTEEIIKSLPKGNVLQLLRSVEETAPTVDTSRMLVGLISTIQKDLSAGRIHEAYVKLVLNGMLGLLHNRYLDLWGPASECLAVLVRNHTGAVWSDFVCYLGQCQLKFETLHDHSENANQSISERHKDLMGRFNSFLFPPSNSTPIATVLSQLLQTLQKASSVAQSRASEILPLLLKFLGYNSENALSVGSYNGQVCKGEDWKRVLIQWLTLLKLIKNPRSFCFSQFVNDVLQNRFLDDNDAEIQTNVLECLLLSNDFLLPHRQHLLNLIKPKELREELTTWNLSEDIVEPHRSQIFSIVIRILMPKVRTLKSSASRKHTSIRHRQAVLCFISQLDVNELALFFALLIKPLNIISEETMDSFWSSGESSMDYFHNSNFLKYFTVDTISTLSRNQKSGFLHVIQHILEVFDESRVRPFLDFLMGCVVRLLGNYAPNIDEERNIDSLAADPSTADDKENASINHDQAGTALKQFKELRSLCLKIIAHVLDKYEDCDLGSKFWDLFFSGVSPLIKSFKQEGSSSEKPSSLFSCFLSMSRSRNLFTLLCREESLVPDIFSVLTVATASEAIKSSALKFIENLLCLENEFGEDANMISGFLDPYIDALINSLHSLFIGDILKRKSVKYHGEREIKILKLLSKRVRDPSHVMKYLDVLLSFLDKSVKDSDIRREALLAIQDIIPFLGIESTSKIINIISPLLVDAECEVRLCICDLLESIAEKDSSLVDVAKRIRDMNAISAMEVDDLDYEKIVNAYVEINADFFNKSSVQHTKIILSQSIYNVSSESIMLRGSAQKLLSSFIDFSASILCEEASPHSELGKEVKIADVSWTGDRILCTLRSFILKHMGDAINRGGIIIKEWFLLIREMVTKLPDAGNLSAFRPLCSEDENVDFFKSIVHIQAHRRARAISRFTNVVKDSSLPEGVVRKLLVSVFFNMLLDGQDGKDNNVRNACTEALASVSAHMSWKSYYALLNRCFREMNKHPKKGKLLLRLICLILDKFHFAKDSYPQEAEEIRTCLQKIVFPKIQKLMNSDSDNFNVNSSVAALKVLKLLPEDVMDSNLSSIVHKIASFLKNRLESIRDEARLALSACLKELGLEYLQIVVNVLRAILKRGSEVHVLGYTLNFILSKSLSKSTCGKLDHCLVDLLAVVETDILGEVAEQKDVEKFASKMKETRKRKSFETLKLIAENVTFRSHGLTLLSPVTAQLQRHLTPKIKFNLEKMLKQIAAGIESNPSVDQGDLFVFIYARVDDGINNRNVLGDQVSSTPSKKKRISRDLKKTAGLISGAKSCPHLITVFALDLLHNRMKKLKCDNADKELLSMLDPFVRLLTGCLSSKYEDIVSLSLRCFTSLIRFPLPSLMSEADEVKTVLLTIAQSAVSSSSPLVQSCLKLLTTLLDNKNITLSSEQLTMLVQFPMFVDLDSDPSFVALSLLKAIVKRKLVVPEIYDIATQVSELMVKSQLESIRKKCKQILLQFMVHYTLSDKRLEQHVNFLLENLRYEYSTGREAVLDMLQALILKFSEPNLGKQSVLDRQSKTLFLQLVLCLANDIDKDVRSRVGAVIELLIGRMSTDQVDSSLLYCLCWYKQQNLQACAAQVLGFFIDTMKKTFRKHIYNILQDAKTILESAVNASSVQLKDTIEEGSLPYWKEAYYSLVMLEKMLEQFPDLSFGKDLEDIWKMVFKFLLHPHAWLRDISCRLLNRYFVALAGKKRAESQTLVANSLLEKPSSLFMVAVSLCFQLKEQSTRDNVDVDLLTANIVLAVYSLHSLIGKSDQAIHSGFWSSLDEDEQVVFLKAFEVLDSGKGRSTFLALTSGKRTENGEDNANDVRNVLIGSLLKRMGKLALDMESIQMRVVFNVYKAFASQMNQEECRLYAYKILLPLYKVCEGFTGKIITDEFKQLAEDVRDSIRDKSLGNKMFVEVYSEIRNSLRTKREKRKREEKLMAVVNPERNAKRKLRLASKNKANKKRRMTSMKLSRWACS</sequence>
<protein>
    <submittedName>
        <fullName evidence="6">Small subunit processome component 20 homolog</fullName>
    </submittedName>
</protein>
<dbReference type="InterPro" id="IPR011989">
    <property type="entry name" value="ARM-like"/>
</dbReference>
<dbReference type="RefSeq" id="XP_019089460.1">
    <property type="nucleotide sequence ID" value="XM_019233915.1"/>
</dbReference>
<dbReference type="GeneID" id="104730197"/>
<dbReference type="InterPro" id="IPR011430">
    <property type="entry name" value="UTP20_N"/>
</dbReference>
<evidence type="ECO:0000256" key="1">
    <source>
        <dbReference type="SAM" id="MobiDB-lite"/>
    </source>
</evidence>
<dbReference type="Pfam" id="PF20416">
    <property type="entry name" value="UTP20"/>
    <property type="match status" value="1"/>
</dbReference>
<reference evidence="6" key="2">
    <citation type="submission" date="2025-08" db="UniProtKB">
        <authorList>
            <consortium name="RefSeq"/>
        </authorList>
    </citation>
    <scope>IDENTIFICATION</scope>
    <source>
        <tissue evidence="6">Leaf</tissue>
    </source>
</reference>
<evidence type="ECO:0000259" key="2">
    <source>
        <dbReference type="Pfam" id="PF07539"/>
    </source>
</evidence>
<dbReference type="InterPro" id="IPR046523">
    <property type="entry name" value="UTP20_dom"/>
</dbReference>
<evidence type="ECO:0000259" key="3">
    <source>
        <dbReference type="Pfam" id="PF20416"/>
    </source>
</evidence>
<organism evidence="5 6">
    <name type="scientific">Camelina sativa</name>
    <name type="common">False flax</name>
    <name type="synonym">Myagrum sativum</name>
    <dbReference type="NCBI Taxonomy" id="90675"/>
    <lineage>
        <taxon>Eukaryota</taxon>
        <taxon>Viridiplantae</taxon>
        <taxon>Streptophyta</taxon>
        <taxon>Embryophyta</taxon>
        <taxon>Tracheophyta</taxon>
        <taxon>Spermatophyta</taxon>
        <taxon>Magnoliopsida</taxon>
        <taxon>eudicotyledons</taxon>
        <taxon>Gunneridae</taxon>
        <taxon>Pentapetalae</taxon>
        <taxon>rosids</taxon>
        <taxon>malvids</taxon>
        <taxon>Brassicales</taxon>
        <taxon>Brassicaceae</taxon>
        <taxon>Camelineae</taxon>
        <taxon>Camelina</taxon>
    </lineage>
</organism>
<feature type="domain" description="U3 small nucleolar RNA-associated protein 20 C-terminal" evidence="4">
    <location>
        <begin position="2514"/>
        <end position="2636"/>
    </location>
</feature>
<dbReference type="InterPro" id="IPR052575">
    <property type="entry name" value="SSU_processome_comp_20"/>
</dbReference>
<dbReference type="PANTHER" id="PTHR17695">
    <property type="entry name" value="SMALL SUBUNIT PROCESSOME COMPONENT 20 HOMOLOG"/>
    <property type="match status" value="1"/>
</dbReference>
<dbReference type="Pfam" id="PF23099">
    <property type="entry name" value="UTP20_C"/>
    <property type="match status" value="1"/>
</dbReference>
<dbReference type="InterPro" id="IPR057525">
    <property type="entry name" value="UTP20_C"/>
</dbReference>
<feature type="domain" description="U3 small nucleolar RNA-associated protein 20" evidence="3">
    <location>
        <begin position="1700"/>
        <end position="1914"/>
    </location>
</feature>
<dbReference type="Pfam" id="PF07539">
    <property type="entry name" value="UTP20_N"/>
    <property type="match status" value="1"/>
</dbReference>
<accession>A0ABM1QRS2</accession>
<dbReference type="Proteomes" id="UP000694864">
    <property type="component" value="Chromosome 12"/>
</dbReference>